<name>A0ABR2UCC0_9ROSI</name>
<evidence type="ECO:0000256" key="8">
    <source>
        <dbReference type="RuleBase" id="RU000461"/>
    </source>
</evidence>
<dbReference type="InterPro" id="IPR036396">
    <property type="entry name" value="Cyt_P450_sf"/>
</dbReference>
<evidence type="ECO:0000256" key="2">
    <source>
        <dbReference type="ARBA" id="ARBA00010617"/>
    </source>
</evidence>
<keyword evidence="9" id="KW-0812">Transmembrane</keyword>
<keyword evidence="5 8" id="KW-0560">Oxidoreductase</keyword>
<evidence type="ECO:0000256" key="7">
    <source>
        <dbReference type="ARBA" id="ARBA00023033"/>
    </source>
</evidence>
<evidence type="ECO:0000256" key="1">
    <source>
        <dbReference type="ARBA" id="ARBA00001971"/>
    </source>
</evidence>
<dbReference type="CDD" id="cd11064">
    <property type="entry name" value="CYP86A"/>
    <property type="match status" value="1"/>
</dbReference>
<keyword evidence="9" id="KW-1133">Transmembrane helix</keyword>
<keyword evidence="3 8" id="KW-0349">Heme</keyword>
<keyword evidence="6 8" id="KW-0408">Iron</keyword>
<dbReference type="PRINTS" id="PR00385">
    <property type="entry name" value="P450"/>
</dbReference>
<sequence>MEILAYLQFLILPTALLVVLLFFSRKNTNLPCNWPVFGMLPAVFSNSDRILDKSTEILESNGGTFLFKGPWFANMNILFTSNPADVHHIMSANYSAYTKGAEWKKKFDVFGGSLLKSDLDDWKNHRVFIRGFLSHQRFQQQMPKIFQDSMGELFQTLDRLSGQEVPVDFQHLLSKHVFHIACRMATGYDPSCFGIDSHETRFSGAISDAFEAIFARHILPESVWRFQNWLGVGKEKKLKDAWLTLDHLLSQYISLKQKELSNRATMEDVEVDFNALELQMIGNKAVEPLSISREVIRDNVLGIMFATHDTTSTALTWFFWLLTKHPEVEIKIRQEMKDGTAELVTFDAEEMSKMVYLHATLCETLRLFPPVPFMERTPVHDDTLPCGHRTNNKMMVIISSYAMGRMASIWGEDCHEFKPERWINDDGGIKHEPPHKFFVFNTGQRVCLGKDFAFNVMKATAMAIINKYDVKMVENHIVKPKLSTILQMEHGLMVTVGKRYG</sequence>
<evidence type="ECO:0000256" key="6">
    <source>
        <dbReference type="ARBA" id="ARBA00023004"/>
    </source>
</evidence>
<evidence type="ECO:0000256" key="4">
    <source>
        <dbReference type="ARBA" id="ARBA00022723"/>
    </source>
</evidence>
<evidence type="ECO:0000256" key="9">
    <source>
        <dbReference type="SAM" id="Phobius"/>
    </source>
</evidence>
<dbReference type="Gene3D" id="1.10.630.10">
    <property type="entry name" value="Cytochrome P450"/>
    <property type="match status" value="1"/>
</dbReference>
<comment type="cofactor">
    <cofactor evidence="1">
        <name>heme</name>
        <dbReference type="ChEBI" id="CHEBI:30413"/>
    </cofactor>
</comment>
<protein>
    <recommendedName>
        <fullName evidence="12">Cytochrome P450</fullName>
    </recommendedName>
</protein>
<comment type="caution">
    <text evidence="10">The sequence shown here is derived from an EMBL/GenBank/DDBJ whole genome shotgun (WGS) entry which is preliminary data.</text>
</comment>
<dbReference type="InterPro" id="IPR017972">
    <property type="entry name" value="Cyt_P450_CS"/>
</dbReference>
<dbReference type="PROSITE" id="PS00086">
    <property type="entry name" value="CYTOCHROME_P450"/>
    <property type="match status" value="1"/>
</dbReference>
<keyword evidence="9" id="KW-0472">Membrane</keyword>
<dbReference type="PRINTS" id="PR00463">
    <property type="entry name" value="EP450I"/>
</dbReference>
<dbReference type="Proteomes" id="UP001396334">
    <property type="component" value="Unassembled WGS sequence"/>
</dbReference>
<keyword evidence="4 8" id="KW-0479">Metal-binding</keyword>
<dbReference type="InterPro" id="IPR002401">
    <property type="entry name" value="Cyt_P450_E_grp-I"/>
</dbReference>
<feature type="transmembrane region" description="Helical" evidence="9">
    <location>
        <begin position="6"/>
        <end position="23"/>
    </location>
</feature>
<organism evidence="10 11">
    <name type="scientific">Hibiscus sabdariffa</name>
    <name type="common">roselle</name>
    <dbReference type="NCBI Taxonomy" id="183260"/>
    <lineage>
        <taxon>Eukaryota</taxon>
        <taxon>Viridiplantae</taxon>
        <taxon>Streptophyta</taxon>
        <taxon>Embryophyta</taxon>
        <taxon>Tracheophyta</taxon>
        <taxon>Spermatophyta</taxon>
        <taxon>Magnoliopsida</taxon>
        <taxon>eudicotyledons</taxon>
        <taxon>Gunneridae</taxon>
        <taxon>Pentapetalae</taxon>
        <taxon>rosids</taxon>
        <taxon>malvids</taxon>
        <taxon>Malvales</taxon>
        <taxon>Malvaceae</taxon>
        <taxon>Malvoideae</taxon>
        <taxon>Hibiscus</taxon>
    </lineage>
</organism>
<evidence type="ECO:0000313" key="11">
    <source>
        <dbReference type="Proteomes" id="UP001396334"/>
    </source>
</evidence>
<evidence type="ECO:0000256" key="5">
    <source>
        <dbReference type="ARBA" id="ARBA00023002"/>
    </source>
</evidence>
<dbReference type="PANTHER" id="PTHR24296">
    <property type="entry name" value="CYTOCHROME P450"/>
    <property type="match status" value="1"/>
</dbReference>
<keyword evidence="7 8" id="KW-0503">Monooxygenase</keyword>
<comment type="similarity">
    <text evidence="2 8">Belongs to the cytochrome P450 family.</text>
</comment>
<dbReference type="EMBL" id="JBBPBN010000001">
    <property type="protein sequence ID" value="KAK9047259.1"/>
    <property type="molecule type" value="Genomic_DNA"/>
</dbReference>
<dbReference type="Pfam" id="PF00067">
    <property type="entry name" value="p450"/>
    <property type="match status" value="1"/>
</dbReference>
<gene>
    <name evidence="10" type="ORF">V6N11_053108</name>
</gene>
<proteinExistence type="inferred from homology"/>
<evidence type="ECO:0000256" key="3">
    <source>
        <dbReference type="ARBA" id="ARBA00022617"/>
    </source>
</evidence>
<keyword evidence="11" id="KW-1185">Reference proteome</keyword>
<accession>A0ABR2UCC0</accession>
<dbReference type="SUPFAM" id="SSF48264">
    <property type="entry name" value="Cytochrome P450"/>
    <property type="match status" value="1"/>
</dbReference>
<evidence type="ECO:0008006" key="12">
    <source>
        <dbReference type="Google" id="ProtNLM"/>
    </source>
</evidence>
<dbReference type="InterPro" id="IPR001128">
    <property type="entry name" value="Cyt_P450"/>
</dbReference>
<reference evidence="10 11" key="1">
    <citation type="journal article" date="2024" name="G3 (Bethesda)">
        <title>Genome assembly of Hibiscus sabdariffa L. provides insights into metabolisms of medicinal natural products.</title>
        <authorList>
            <person name="Kim T."/>
        </authorList>
    </citation>
    <scope>NUCLEOTIDE SEQUENCE [LARGE SCALE GENOMIC DNA]</scope>
    <source>
        <strain evidence="10">TK-2024</strain>
        <tissue evidence="10">Old leaves</tissue>
    </source>
</reference>
<evidence type="ECO:0000313" key="10">
    <source>
        <dbReference type="EMBL" id="KAK9047259.1"/>
    </source>
</evidence>